<evidence type="ECO:0000256" key="2">
    <source>
        <dbReference type="ARBA" id="ARBA00008900"/>
    </source>
</evidence>
<dbReference type="GO" id="GO:0003874">
    <property type="term" value="F:6-pyruvoyltetrahydropterin synthase activity"/>
    <property type="evidence" value="ECO:0007669"/>
    <property type="project" value="UniProtKB-EC"/>
</dbReference>
<dbReference type="InterPro" id="IPR007115">
    <property type="entry name" value="6-PTP_synth/QueD"/>
</dbReference>
<dbReference type="PANTHER" id="PTHR12589:SF7">
    <property type="entry name" value="6-PYRUVOYL TETRAHYDROBIOPTERIN SYNTHASE"/>
    <property type="match status" value="1"/>
</dbReference>
<dbReference type="PIRSF" id="PIRSF006113">
    <property type="entry name" value="PTP_synth"/>
    <property type="match status" value="1"/>
</dbReference>
<keyword evidence="10" id="KW-1185">Reference proteome</keyword>
<dbReference type="Pfam" id="PF01242">
    <property type="entry name" value="PTPS"/>
    <property type="match status" value="1"/>
</dbReference>
<name>A0ABU0CV81_9BACI</name>
<dbReference type="InterPro" id="IPR038418">
    <property type="entry name" value="6-PTP_synth/QueD_sf"/>
</dbReference>
<comment type="caution">
    <text evidence="9">The sequence shown here is derived from an EMBL/GenBank/DDBJ whole genome shotgun (WGS) entry which is preliminary data.</text>
</comment>
<comment type="similarity">
    <text evidence="2 8">Belongs to the PTPS family. QueD subfamily.</text>
</comment>
<evidence type="ECO:0000256" key="1">
    <source>
        <dbReference type="ARBA" id="ARBA00005061"/>
    </source>
</evidence>
<sequence>MGKYTLVKHFWMACAHAVKGAGKCERIHGHNYKVTFCVEGRELDENGMLIDFREVKHALEKKYDHHLLNDFPEFNPGQGGANPSTEKVAEVFYQHIKTLCRQKKNQPRLKWVEVQETHEAYARYEE</sequence>
<evidence type="ECO:0000256" key="8">
    <source>
        <dbReference type="PIRNR" id="PIRNR006113"/>
    </source>
</evidence>
<evidence type="ECO:0000256" key="5">
    <source>
        <dbReference type="ARBA" id="ARBA00022833"/>
    </source>
</evidence>
<protein>
    <recommendedName>
        <fullName evidence="3 8">6-carboxy-5,6,7,8-tetrahydropterin synthase</fullName>
        <ecNumber evidence="8">4.-.-.-</ecNumber>
    </recommendedName>
</protein>
<evidence type="ECO:0000313" key="10">
    <source>
        <dbReference type="Proteomes" id="UP001232445"/>
    </source>
</evidence>
<proteinExistence type="inferred from homology"/>
<comment type="cofactor">
    <cofactor evidence="8">
        <name>Zn(2+)</name>
        <dbReference type="ChEBI" id="CHEBI:29105"/>
    </cofactor>
    <text evidence="8">Binds 1 zinc ion per subunit.</text>
</comment>
<dbReference type="EMBL" id="JAUSUQ010000013">
    <property type="protein sequence ID" value="MDQ0340331.1"/>
    <property type="molecule type" value="Genomic_DNA"/>
</dbReference>
<keyword evidence="8" id="KW-0671">Queuosine biosynthesis</keyword>
<organism evidence="9 10">
    <name type="scientific">Caldalkalibacillus uzonensis</name>
    <dbReference type="NCBI Taxonomy" id="353224"/>
    <lineage>
        <taxon>Bacteria</taxon>
        <taxon>Bacillati</taxon>
        <taxon>Bacillota</taxon>
        <taxon>Bacilli</taxon>
        <taxon>Bacillales</taxon>
        <taxon>Bacillaceae</taxon>
        <taxon>Caldalkalibacillus</taxon>
    </lineage>
</organism>
<dbReference type="Gene3D" id="3.30.479.10">
    <property type="entry name" value="6-pyruvoyl tetrahydropterin synthase/QueD"/>
    <property type="match status" value="1"/>
</dbReference>
<evidence type="ECO:0000256" key="4">
    <source>
        <dbReference type="ARBA" id="ARBA00022723"/>
    </source>
</evidence>
<comment type="pathway">
    <text evidence="1 8">Purine metabolism; 7-cyano-7-deazaguanine biosynthesis.</text>
</comment>
<evidence type="ECO:0000256" key="7">
    <source>
        <dbReference type="ARBA" id="ARBA00048807"/>
    </source>
</evidence>
<dbReference type="RefSeq" id="WP_307341772.1">
    <property type="nucleotide sequence ID" value="NZ_JAUSUQ010000013.1"/>
</dbReference>
<evidence type="ECO:0000256" key="6">
    <source>
        <dbReference type="ARBA" id="ARBA00023239"/>
    </source>
</evidence>
<keyword evidence="4 8" id="KW-0479">Metal-binding</keyword>
<reference evidence="9 10" key="1">
    <citation type="submission" date="2023-07" db="EMBL/GenBank/DDBJ databases">
        <title>Genomic Encyclopedia of Type Strains, Phase IV (KMG-IV): sequencing the most valuable type-strain genomes for metagenomic binning, comparative biology and taxonomic classification.</title>
        <authorList>
            <person name="Goeker M."/>
        </authorList>
    </citation>
    <scope>NUCLEOTIDE SEQUENCE [LARGE SCALE GENOMIC DNA]</scope>
    <source>
        <strain evidence="9 10">DSM 17740</strain>
    </source>
</reference>
<dbReference type="EC" id="4.-.-.-" evidence="8"/>
<keyword evidence="6 8" id="KW-0456">Lyase</keyword>
<evidence type="ECO:0000256" key="3">
    <source>
        <dbReference type="ARBA" id="ARBA00018141"/>
    </source>
</evidence>
<evidence type="ECO:0000313" key="9">
    <source>
        <dbReference type="EMBL" id="MDQ0340331.1"/>
    </source>
</evidence>
<comment type="catalytic activity">
    <reaction evidence="7 8">
        <text>7,8-dihydroneopterin 3'-triphosphate + H2O = 6-carboxy-5,6,7,8-tetrahydropterin + triphosphate + acetaldehyde + 2 H(+)</text>
        <dbReference type="Rhea" id="RHEA:27966"/>
        <dbReference type="ChEBI" id="CHEBI:15343"/>
        <dbReference type="ChEBI" id="CHEBI:15377"/>
        <dbReference type="ChEBI" id="CHEBI:15378"/>
        <dbReference type="ChEBI" id="CHEBI:18036"/>
        <dbReference type="ChEBI" id="CHEBI:58462"/>
        <dbReference type="ChEBI" id="CHEBI:61032"/>
        <dbReference type="EC" id="4.1.2.50"/>
    </reaction>
</comment>
<dbReference type="SUPFAM" id="SSF55620">
    <property type="entry name" value="Tetrahydrobiopterin biosynthesis enzymes-like"/>
    <property type="match status" value="1"/>
</dbReference>
<gene>
    <name evidence="9" type="ORF">J2S00_003140</name>
</gene>
<accession>A0ABU0CV81</accession>
<keyword evidence="5 8" id="KW-0862">Zinc</keyword>
<dbReference type="PANTHER" id="PTHR12589">
    <property type="entry name" value="PYRUVOYL TETRAHYDROBIOPTERIN SYNTHASE"/>
    <property type="match status" value="1"/>
</dbReference>
<dbReference type="GO" id="GO:0070497">
    <property type="term" value="F:6-carboxytetrahydropterin synthase activity"/>
    <property type="evidence" value="ECO:0007669"/>
    <property type="project" value="UniProtKB-EC"/>
</dbReference>
<dbReference type="Proteomes" id="UP001232445">
    <property type="component" value="Unassembled WGS sequence"/>
</dbReference>